<evidence type="ECO:0000313" key="4">
    <source>
        <dbReference type="EMBL" id="KAK3104826.1"/>
    </source>
</evidence>
<dbReference type="PANTHER" id="PTHR10656:SF69">
    <property type="entry name" value="MAB-21-LIKE HHH_H2TH-LIKE DOMAIN-CONTAINING PROTEIN"/>
    <property type="match status" value="1"/>
</dbReference>
<dbReference type="AlphaFoldDB" id="A0AA89C823"/>
<dbReference type="SMART" id="SM01265">
    <property type="entry name" value="Mab-21"/>
    <property type="match status" value="1"/>
</dbReference>
<dbReference type="InterPro" id="IPR046903">
    <property type="entry name" value="Mab-21-like_nuc_Trfase"/>
</dbReference>
<evidence type="ECO:0008006" key="6">
    <source>
        <dbReference type="Google" id="ProtNLM"/>
    </source>
</evidence>
<evidence type="ECO:0000313" key="5">
    <source>
        <dbReference type="Proteomes" id="UP001186944"/>
    </source>
</evidence>
<reference evidence="4" key="1">
    <citation type="submission" date="2019-08" db="EMBL/GenBank/DDBJ databases">
        <title>The improved chromosome-level genome for the pearl oyster Pinctada fucata martensii using PacBio sequencing and Hi-C.</title>
        <authorList>
            <person name="Zheng Z."/>
        </authorList>
    </citation>
    <scope>NUCLEOTIDE SEQUENCE</scope>
    <source>
        <strain evidence="4">ZZ-2019</strain>
        <tissue evidence="4">Adductor muscle</tissue>
    </source>
</reference>
<dbReference type="InterPro" id="IPR024810">
    <property type="entry name" value="MAB21L/cGLR"/>
</dbReference>
<sequence>MDVDITNHSETVYSALCEIIGNEYVVELHRLYNTFESLMISSSSDKRKYVKLMTLMASRHLGVVLPDEALCINLVGDYLMNFRRVLSGSKAEGFDFQSSDVDMMKVVENVKVIHSLTEEYPSQPCMLLYAEKDYTRPGFVMMRLLQITPSLHVPLSWIWMKSLTKLGQSFYISSSKLLQESIPSALFSNTAGIDLNAHGPCMNITQNGKEFDIAITFSSDTWPVEAAGCIHRLYKRRWPSDDVIKDIVSDGCLFVAIGCKTSPYADMEWRMSFSLAEKRLVHSMNHSQFLTYGLLKVFLKEVVEAQCATKGLLCSYFMKTLVFWEVMDTNIPWTPCCFLQNVWNCYRRLLNWVSIEYCPNFFIPENNMFFGKIHGCTRRILFDSLSMHYRAGHSMFVEIPSIRNEIDRRETLQRQNLSHVEGRLKVMKLSYCITIMAAEHGAELYEALQKSKLTAEVKDFIRLSDLNFSYFRTLCCVISKVCHNKSRYLNEKSFFRLMKLSSPDCVRSKVFLALYLYRSKRYDGCVSVLHGAIRKMEDARTVSMWKFDPDKKFSLGGGDDLSIPEEIFKCTAFNVPLDSETCFPEILDECNAPPGFYNLQTISPWVLSYFLLSLCHFWTGDITQARVHLEIIRDCLQNRRHHTFDETIHLSWQMLGIGQEILGDFQDALTSYEKCKRSIEISNRIFFNDLLVVNNERSSRLKSMLRWVPTREFNR</sequence>
<evidence type="ECO:0000259" key="2">
    <source>
        <dbReference type="Pfam" id="PF03281"/>
    </source>
</evidence>
<dbReference type="Pfam" id="PF20266">
    <property type="entry name" value="Mab-21_C"/>
    <property type="match status" value="1"/>
</dbReference>
<dbReference type="SUPFAM" id="SSF48452">
    <property type="entry name" value="TPR-like"/>
    <property type="match status" value="1"/>
</dbReference>
<accession>A0AA89C823</accession>
<dbReference type="Pfam" id="PF03281">
    <property type="entry name" value="Mab-21"/>
    <property type="match status" value="1"/>
</dbReference>
<dbReference type="InterPro" id="IPR046906">
    <property type="entry name" value="Mab-21_HhH/H2TH-like"/>
</dbReference>
<gene>
    <name evidence="4" type="ORF">FSP39_011077</name>
</gene>
<evidence type="ECO:0000259" key="3">
    <source>
        <dbReference type="Pfam" id="PF20266"/>
    </source>
</evidence>
<dbReference type="Gene3D" id="1.10.1410.40">
    <property type="match status" value="1"/>
</dbReference>
<protein>
    <recommendedName>
        <fullName evidence="6">Mab-21-like HhH/H2TH-like domain-containing protein</fullName>
    </recommendedName>
</protein>
<organism evidence="4 5">
    <name type="scientific">Pinctada imbricata</name>
    <name type="common">Atlantic pearl-oyster</name>
    <name type="synonym">Pinctada martensii</name>
    <dbReference type="NCBI Taxonomy" id="66713"/>
    <lineage>
        <taxon>Eukaryota</taxon>
        <taxon>Metazoa</taxon>
        <taxon>Spiralia</taxon>
        <taxon>Lophotrochozoa</taxon>
        <taxon>Mollusca</taxon>
        <taxon>Bivalvia</taxon>
        <taxon>Autobranchia</taxon>
        <taxon>Pteriomorphia</taxon>
        <taxon>Pterioida</taxon>
        <taxon>Pterioidea</taxon>
        <taxon>Pteriidae</taxon>
        <taxon>Pinctada</taxon>
    </lineage>
</organism>
<dbReference type="InterPro" id="IPR011990">
    <property type="entry name" value="TPR-like_helical_dom_sf"/>
</dbReference>
<feature type="domain" description="Mab-21-like HhH/H2TH-like" evidence="3">
    <location>
        <begin position="295"/>
        <end position="377"/>
    </location>
</feature>
<dbReference type="EMBL" id="VSWD01000004">
    <property type="protein sequence ID" value="KAK3104826.1"/>
    <property type="molecule type" value="Genomic_DNA"/>
</dbReference>
<feature type="domain" description="Mab-21-like nucleotidyltransferase" evidence="2">
    <location>
        <begin position="202"/>
        <end position="282"/>
    </location>
</feature>
<dbReference type="Proteomes" id="UP001186944">
    <property type="component" value="Unassembled WGS sequence"/>
</dbReference>
<keyword evidence="5" id="KW-1185">Reference proteome</keyword>
<name>A0AA89C823_PINIB</name>
<dbReference type="PANTHER" id="PTHR10656">
    <property type="entry name" value="CELL FATE DETERMINING PROTEIN MAB21-RELATED"/>
    <property type="match status" value="1"/>
</dbReference>
<comment type="caution">
    <text evidence="4">The sequence shown here is derived from an EMBL/GenBank/DDBJ whole genome shotgun (WGS) entry which is preliminary data.</text>
</comment>
<comment type="similarity">
    <text evidence="1">Belongs to the mab-21 family.</text>
</comment>
<proteinExistence type="inferred from homology"/>
<evidence type="ECO:0000256" key="1">
    <source>
        <dbReference type="ARBA" id="ARBA00008307"/>
    </source>
</evidence>